<dbReference type="Pfam" id="PF01177">
    <property type="entry name" value="Asp_Glu_race"/>
    <property type="match status" value="1"/>
</dbReference>
<feature type="transmembrane region" description="Helical" evidence="3">
    <location>
        <begin position="12"/>
        <end position="27"/>
    </location>
</feature>
<dbReference type="PANTHER" id="PTHR21198">
    <property type="entry name" value="GLUTAMATE RACEMASE"/>
    <property type="match status" value="1"/>
</dbReference>
<sequence length="296" mass="30960">MADWRASPPRALLPFAIAIAASILWTRRRSRRAASATPLVGVLGGLGPAASALLTRLVVAEAERRGARSDDEHACFVLYQNPSLPNSRNAALGDGQSPQPGMAATFRALVRAGCTEVCVCCNTAHPFARAAAEEVGVAFLDMIEATAHAALLQLCEDDRGAQLIIGLLATDATIRMGLYQTAVAKAAAQLTGCSDRVRVLVPPDDSIAGLQQCILDIKAGQHVGVGARIKQIANELVVLGAQCIITGCTELPVCFSAESYPAFPAPIVNPVQTLAAAIVQRSHNGNLGMHARSRLG</sequence>
<dbReference type="NCBIfam" id="TIGR00035">
    <property type="entry name" value="asp_race"/>
    <property type="match status" value="1"/>
</dbReference>
<keyword evidence="3" id="KW-1133">Transmembrane helix</keyword>
<dbReference type="Gene3D" id="3.40.50.1860">
    <property type="match status" value="2"/>
</dbReference>
<evidence type="ECO:0000256" key="3">
    <source>
        <dbReference type="SAM" id="Phobius"/>
    </source>
</evidence>
<dbReference type="InterPro" id="IPR004380">
    <property type="entry name" value="Asp_race"/>
</dbReference>
<dbReference type="Proteomes" id="UP001515480">
    <property type="component" value="Unassembled WGS sequence"/>
</dbReference>
<evidence type="ECO:0000256" key="2">
    <source>
        <dbReference type="ARBA" id="ARBA00023235"/>
    </source>
</evidence>
<proteinExistence type="inferred from homology"/>
<organism evidence="4 5">
    <name type="scientific">Prymnesium parvum</name>
    <name type="common">Toxic golden alga</name>
    <dbReference type="NCBI Taxonomy" id="97485"/>
    <lineage>
        <taxon>Eukaryota</taxon>
        <taxon>Haptista</taxon>
        <taxon>Haptophyta</taxon>
        <taxon>Prymnesiophyceae</taxon>
        <taxon>Prymnesiales</taxon>
        <taxon>Prymnesiaceae</taxon>
        <taxon>Prymnesium</taxon>
    </lineage>
</organism>
<feature type="transmembrane region" description="Helical" evidence="3">
    <location>
        <begin position="39"/>
        <end position="59"/>
    </location>
</feature>
<evidence type="ECO:0008006" key="6">
    <source>
        <dbReference type="Google" id="ProtNLM"/>
    </source>
</evidence>
<dbReference type="InterPro" id="IPR015942">
    <property type="entry name" value="Asp/Glu/hydantoin_racemase"/>
</dbReference>
<keyword evidence="3" id="KW-0812">Transmembrane</keyword>
<evidence type="ECO:0000313" key="5">
    <source>
        <dbReference type="Proteomes" id="UP001515480"/>
    </source>
</evidence>
<evidence type="ECO:0000313" key="4">
    <source>
        <dbReference type="EMBL" id="KAL1529209.1"/>
    </source>
</evidence>
<keyword evidence="5" id="KW-1185">Reference proteome</keyword>
<dbReference type="AlphaFoldDB" id="A0AB34K9P6"/>
<keyword evidence="2" id="KW-0413">Isomerase</keyword>
<dbReference type="SUPFAM" id="SSF53681">
    <property type="entry name" value="Aspartate/glutamate racemase"/>
    <property type="match status" value="2"/>
</dbReference>
<dbReference type="GO" id="GO:0047661">
    <property type="term" value="F:amino-acid racemase activity"/>
    <property type="evidence" value="ECO:0007669"/>
    <property type="project" value="InterPro"/>
</dbReference>
<accession>A0AB34K9P6</accession>
<dbReference type="InterPro" id="IPR001920">
    <property type="entry name" value="Asp/Glu_race"/>
</dbReference>
<protein>
    <recommendedName>
        <fullName evidence="6">Aspartate racemase</fullName>
    </recommendedName>
</protein>
<comment type="caution">
    <text evidence="4">The sequence shown here is derived from an EMBL/GenBank/DDBJ whole genome shotgun (WGS) entry which is preliminary data.</text>
</comment>
<evidence type="ECO:0000256" key="1">
    <source>
        <dbReference type="ARBA" id="ARBA00007847"/>
    </source>
</evidence>
<comment type="similarity">
    <text evidence="1">Belongs to the aspartate/glutamate racemases family.</text>
</comment>
<keyword evidence="3" id="KW-0472">Membrane</keyword>
<gene>
    <name evidence="4" type="ORF">AB1Y20_000165</name>
</gene>
<dbReference type="PANTHER" id="PTHR21198:SF7">
    <property type="entry name" value="ASPARTATE-GLUTAMATE RACEMASE FAMILY"/>
    <property type="match status" value="1"/>
</dbReference>
<reference evidence="4 5" key="1">
    <citation type="journal article" date="2024" name="Science">
        <title>Giant polyketide synthase enzymes in the biosynthesis of giant marine polyether toxins.</title>
        <authorList>
            <person name="Fallon T.R."/>
            <person name="Shende V.V."/>
            <person name="Wierzbicki I.H."/>
            <person name="Pendleton A.L."/>
            <person name="Watervoot N.F."/>
            <person name="Auber R.P."/>
            <person name="Gonzalez D.J."/>
            <person name="Wisecaver J.H."/>
            <person name="Moore B.S."/>
        </authorList>
    </citation>
    <scope>NUCLEOTIDE SEQUENCE [LARGE SCALE GENOMIC DNA]</scope>
    <source>
        <strain evidence="4 5">12B1</strain>
    </source>
</reference>
<dbReference type="EMBL" id="JBGBPQ010000001">
    <property type="protein sequence ID" value="KAL1529209.1"/>
    <property type="molecule type" value="Genomic_DNA"/>
</dbReference>
<name>A0AB34K9P6_PRYPA</name>